<protein>
    <submittedName>
        <fullName evidence="1">Uncharacterized protein</fullName>
    </submittedName>
</protein>
<dbReference type="OrthoDB" id="960356at2"/>
<keyword evidence="2" id="KW-1185">Reference proteome</keyword>
<gene>
    <name evidence="1" type="ORF">FEN17_16530</name>
</gene>
<comment type="caution">
    <text evidence="1">The sequence shown here is derived from an EMBL/GenBank/DDBJ whole genome shotgun (WGS) entry which is preliminary data.</text>
</comment>
<proteinExistence type="predicted"/>
<organism evidence="1 2">
    <name type="scientific">Dyadobacter luticola</name>
    <dbReference type="NCBI Taxonomy" id="1979387"/>
    <lineage>
        <taxon>Bacteria</taxon>
        <taxon>Pseudomonadati</taxon>
        <taxon>Bacteroidota</taxon>
        <taxon>Cytophagia</taxon>
        <taxon>Cytophagales</taxon>
        <taxon>Spirosomataceae</taxon>
        <taxon>Dyadobacter</taxon>
    </lineage>
</organism>
<reference evidence="1 2" key="1">
    <citation type="submission" date="2019-05" db="EMBL/GenBank/DDBJ databases">
        <authorList>
            <person name="Qu J.-H."/>
        </authorList>
    </citation>
    <scope>NUCLEOTIDE SEQUENCE [LARGE SCALE GENOMIC DNA]</scope>
    <source>
        <strain evidence="1 2">T17</strain>
    </source>
</reference>
<dbReference type="AlphaFoldDB" id="A0A5R9KXS0"/>
<dbReference type="Proteomes" id="UP000306402">
    <property type="component" value="Unassembled WGS sequence"/>
</dbReference>
<evidence type="ECO:0000313" key="1">
    <source>
        <dbReference type="EMBL" id="TLV01063.1"/>
    </source>
</evidence>
<dbReference type="EMBL" id="VCEJ01000004">
    <property type="protein sequence ID" value="TLV01063.1"/>
    <property type="molecule type" value="Genomic_DNA"/>
</dbReference>
<name>A0A5R9KXS0_9BACT</name>
<evidence type="ECO:0000313" key="2">
    <source>
        <dbReference type="Proteomes" id="UP000306402"/>
    </source>
</evidence>
<accession>A0A5R9KXS0</accession>
<dbReference type="RefSeq" id="WP_138366435.1">
    <property type="nucleotide sequence ID" value="NZ_VCEJ01000004.1"/>
</dbReference>
<sequence length="155" mass="17355">MKNSFSRILAGLIVIFTLPTSIALPETLRNGLNYNPVLLNGEVVSYERLTTSTRGTLTLVEGNPEFFQSKKIPFNIYLIRAGKVVTTGYNAIEKPVMEYELSKILSSARVEDRIVIDPVDKENGIGPRIIQVDRFQLMPQFNWLIGLVKPGKQGC</sequence>